<keyword evidence="3" id="KW-1185">Reference proteome</keyword>
<feature type="region of interest" description="Disordered" evidence="1">
    <location>
        <begin position="156"/>
        <end position="189"/>
    </location>
</feature>
<feature type="compositionally biased region" description="Acidic residues" evidence="1">
    <location>
        <begin position="162"/>
        <end position="172"/>
    </location>
</feature>
<dbReference type="AlphaFoldDB" id="A0A251S9D4"/>
<sequence length="189" mass="20585">MGVGLGPAWTGAAPNTVSLSCVVVLSISLEMFVPCHKKTKLPTNKLSGHIESMMSTHGDDLDLLLSLQDRVLETPPLSPSPVVRNGIYCQYHKKNATQKYSTKRVEFMGGNLKTAFNFKEKMQSEGIYMVENQTNVSKPGQPKKVFSAEGLRKALRPAYADSDSEETVDSDPYESQLAGDGIGDDGGMR</sequence>
<accession>A0A251S9D4</accession>
<dbReference type="EMBL" id="CM007904">
    <property type="protein sequence ID" value="OTF95152.1"/>
    <property type="molecule type" value="Genomic_DNA"/>
</dbReference>
<dbReference type="STRING" id="4232.A0A251S9D4"/>
<reference evidence="3" key="1">
    <citation type="journal article" date="2017" name="Nature">
        <title>The sunflower genome provides insights into oil metabolism, flowering and Asterid evolution.</title>
        <authorList>
            <person name="Badouin H."/>
            <person name="Gouzy J."/>
            <person name="Grassa C.J."/>
            <person name="Murat F."/>
            <person name="Staton S.E."/>
            <person name="Cottret L."/>
            <person name="Lelandais-Briere C."/>
            <person name="Owens G.L."/>
            <person name="Carrere S."/>
            <person name="Mayjonade B."/>
            <person name="Legrand L."/>
            <person name="Gill N."/>
            <person name="Kane N.C."/>
            <person name="Bowers J.E."/>
            <person name="Hubner S."/>
            <person name="Bellec A."/>
            <person name="Berard A."/>
            <person name="Berges H."/>
            <person name="Blanchet N."/>
            <person name="Boniface M.C."/>
            <person name="Brunel D."/>
            <person name="Catrice O."/>
            <person name="Chaidir N."/>
            <person name="Claudel C."/>
            <person name="Donnadieu C."/>
            <person name="Faraut T."/>
            <person name="Fievet G."/>
            <person name="Helmstetter N."/>
            <person name="King M."/>
            <person name="Knapp S.J."/>
            <person name="Lai Z."/>
            <person name="Le Paslier M.C."/>
            <person name="Lippi Y."/>
            <person name="Lorenzon L."/>
            <person name="Mandel J.R."/>
            <person name="Marage G."/>
            <person name="Marchand G."/>
            <person name="Marquand E."/>
            <person name="Bret-Mestries E."/>
            <person name="Morien E."/>
            <person name="Nambeesan S."/>
            <person name="Nguyen T."/>
            <person name="Pegot-Espagnet P."/>
            <person name="Pouilly N."/>
            <person name="Raftis F."/>
            <person name="Sallet E."/>
            <person name="Schiex T."/>
            <person name="Thomas J."/>
            <person name="Vandecasteele C."/>
            <person name="Vares D."/>
            <person name="Vear F."/>
            <person name="Vautrin S."/>
            <person name="Crespi M."/>
            <person name="Mangin B."/>
            <person name="Burke J.M."/>
            <person name="Salse J."/>
            <person name="Munos S."/>
            <person name="Vincourt P."/>
            <person name="Rieseberg L.H."/>
            <person name="Langlade N.B."/>
        </authorList>
    </citation>
    <scope>NUCLEOTIDE SEQUENCE [LARGE SCALE GENOMIC DNA]</scope>
    <source>
        <strain evidence="3">cv. SF193</strain>
    </source>
</reference>
<feature type="compositionally biased region" description="Gly residues" evidence="1">
    <location>
        <begin position="180"/>
        <end position="189"/>
    </location>
</feature>
<proteinExistence type="predicted"/>
<dbReference type="Proteomes" id="UP000215914">
    <property type="component" value="Chromosome 15"/>
</dbReference>
<organism evidence="2 3">
    <name type="scientific">Helianthus annuus</name>
    <name type="common">Common sunflower</name>
    <dbReference type="NCBI Taxonomy" id="4232"/>
    <lineage>
        <taxon>Eukaryota</taxon>
        <taxon>Viridiplantae</taxon>
        <taxon>Streptophyta</taxon>
        <taxon>Embryophyta</taxon>
        <taxon>Tracheophyta</taxon>
        <taxon>Spermatophyta</taxon>
        <taxon>Magnoliopsida</taxon>
        <taxon>eudicotyledons</taxon>
        <taxon>Gunneridae</taxon>
        <taxon>Pentapetalae</taxon>
        <taxon>asterids</taxon>
        <taxon>campanulids</taxon>
        <taxon>Asterales</taxon>
        <taxon>Asteraceae</taxon>
        <taxon>Asteroideae</taxon>
        <taxon>Heliantheae alliance</taxon>
        <taxon>Heliantheae</taxon>
        <taxon>Helianthus</taxon>
    </lineage>
</organism>
<evidence type="ECO:0000313" key="2">
    <source>
        <dbReference type="EMBL" id="OTF95152.1"/>
    </source>
</evidence>
<gene>
    <name evidence="2" type="ORF">HannXRQ_Chr15g0479941</name>
</gene>
<dbReference type="InParanoid" id="A0A251S9D4"/>
<protein>
    <submittedName>
        <fullName evidence="2">Uncharacterized protein</fullName>
    </submittedName>
</protein>
<evidence type="ECO:0000313" key="3">
    <source>
        <dbReference type="Proteomes" id="UP000215914"/>
    </source>
</evidence>
<name>A0A251S9D4_HELAN</name>
<evidence type="ECO:0000256" key="1">
    <source>
        <dbReference type="SAM" id="MobiDB-lite"/>
    </source>
</evidence>